<dbReference type="InterPro" id="IPR005174">
    <property type="entry name" value="KIB1-4_b-propeller"/>
</dbReference>
<dbReference type="EMBL" id="JBBPBM010000929">
    <property type="protein sequence ID" value="KAK8489336.1"/>
    <property type="molecule type" value="Genomic_DNA"/>
</dbReference>
<sequence>MPHQKQHLLPWLLVPLKNKTEIGSGTSFGFFDPLERKVHCLKLSDPHKGMLFRGSSHGWAVHIDKNNSICVINPLTGVQVQLPPRTKFPDVVNYRADKPGNEYGIRENGRRLVTVSKDDVRNYLIEKVVLSSSPDEDFVAVAIYGEFARLAYCKRGDKKWSLLDRGGWSDVIFHQQQLYALACDGNAMVCDIHSSLPKMSALLSKLRKDLISNSYLVQSSVGLIMVQRYLSYTSEIIGVVDSSSRHMYNTSSFRIFKLDTNRGEWYEIQSIDDDMLFLGWNSSFSMSCKNFPGHTGNCIYFTDNNLVSHYQGLIGL</sequence>
<proteinExistence type="predicted"/>
<gene>
    <name evidence="1" type="ORF">V6N12_055352</name>
</gene>
<dbReference type="SUPFAM" id="SSF50998">
    <property type="entry name" value="Quinoprotein alcohol dehydrogenase-like"/>
    <property type="match status" value="1"/>
</dbReference>
<dbReference type="Proteomes" id="UP001472677">
    <property type="component" value="Unassembled WGS sequence"/>
</dbReference>
<protein>
    <submittedName>
        <fullName evidence="1">Uncharacterized protein</fullName>
    </submittedName>
</protein>
<keyword evidence="2" id="KW-1185">Reference proteome</keyword>
<dbReference type="Pfam" id="PF03478">
    <property type="entry name" value="Beta-prop_KIB1-4"/>
    <property type="match status" value="1"/>
</dbReference>
<evidence type="ECO:0000313" key="2">
    <source>
        <dbReference type="Proteomes" id="UP001472677"/>
    </source>
</evidence>
<accession>A0ABR2A8H4</accession>
<dbReference type="PANTHER" id="PTHR44259">
    <property type="entry name" value="OS07G0183000 PROTEIN-RELATED"/>
    <property type="match status" value="1"/>
</dbReference>
<dbReference type="PANTHER" id="PTHR44259:SF114">
    <property type="entry name" value="OS06G0707300 PROTEIN"/>
    <property type="match status" value="1"/>
</dbReference>
<reference evidence="1 2" key="1">
    <citation type="journal article" date="2024" name="G3 (Bethesda)">
        <title>Genome assembly of Hibiscus sabdariffa L. provides insights into metabolisms of medicinal natural products.</title>
        <authorList>
            <person name="Kim T."/>
        </authorList>
    </citation>
    <scope>NUCLEOTIDE SEQUENCE [LARGE SCALE GENOMIC DNA]</scope>
    <source>
        <strain evidence="1">TK-2024</strain>
        <tissue evidence="1">Old leaves</tissue>
    </source>
</reference>
<dbReference type="InterPro" id="IPR011047">
    <property type="entry name" value="Quinoprotein_ADH-like_sf"/>
</dbReference>
<comment type="caution">
    <text evidence="1">The sequence shown here is derived from an EMBL/GenBank/DDBJ whole genome shotgun (WGS) entry which is preliminary data.</text>
</comment>
<organism evidence="1 2">
    <name type="scientific">Hibiscus sabdariffa</name>
    <name type="common">roselle</name>
    <dbReference type="NCBI Taxonomy" id="183260"/>
    <lineage>
        <taxon>Eukaryota</taxon>
        <taxon>Viridiplantae</taxon>
        <taxon>Streptophyta</taxon>
        <taxon>Embryophyta</taxon>
        <taxon>Tracheophyta</taxon>
        <taxon>Spermatophyta</taxon>
        <taxon>Magnoliopsida</taxon>
        <taxon>eudicotyledons</taxon>
        <taxon>Gunneridae</taxon>
        <taxon>Pentapetalae</taxon>
        <taxon>rosids</taxon>
        <taxon>malvids</taxon>
        <taxon>Malvales</taxon>
        <taxon>Malvaceae</taxon>
        <taxon>Malvoideae</taxon>
        <taxon>Hibiscus</taxon>
    </lineage>
</organism>
<name>A0ABR2A8H4_9ROSI</name>
<dbReference type="InterPro" id="IPR050942">
    <property type="entry name" value="F-box_BR-signaling"/>
</dbReference>
<evidence type="ECO:0000313" key="1">
    <source>
        <dbReference type="EMBL" id="KAK8489336.1"/>
    </source>
</evidence>